<dbReference type="InterPro" id="IPR047111">
    <property type="entry name" value="YbaP-like"/>
</dbReference>
<dbReference type="EMBL" id="SSHH01000002">
    <property type="protein sequence ID" value="TIX50113.1"/>
    <property type="molecule type" value="Genomic_DNA"/>
</dbReference>
<keyword evidence="3" id="KW-1185">Reference proteome</keyword>
<dbReference type="InterPro" id="IPR002816">
    <property type="entry name" value="TraB/PrgY/GumN_fam"/>
</dbReference>
<evidence type="ECO:0000313" key="2">
    <source>
        <dbReference type="EMBL" id="TIX50113.1"/>
    </source>
</evidence>
<dbReference type="PANTHER" id="PTHR40590">
    <property type="entry name" value="CYTOPLASMIC PROTEIN-RELATED"/>
    <property type="match status" value="1"/>
</dbReference>
<dbReference type="OrthoDB" id="9806326at2"/>
<name>A0A4V4U8J0_9SPHN</name>
<accession>A0A4V4U8J0</accession>
<dbReference type="CDD" id="cd14789">
    <property type="entry name" value="Tiki"/>
    <property type="match status" value="1"/>
</dbReference>
<dbReference type="RefSeq" id="WP_136693133.1">
    <property type="nucleotide sequence ID" value="NZ_SSHH01000002.1"/>
</dbReference>
<sequence length="291" mass="30771">MIRNFIITFLGALWLAGCSAPDPLADHDWPEPGPALWEVEQPSTGNKAWLFGTVHALPDGVEWQSEAVEPAFAEARLLVVEIAGLGDSGRAAAEFNARAYSDALPPLLERVPAGDRAALAEALDDAGLEPASFDRTESWAVALTLSSALRSGDPANGVDLALMGRGKPLVGLESFASQYAIFDELPAAEQADLLLAVAREAREGDPVNGLEAWLTGDLARLEQLGRAGMLGDPELRKVLLDDRNHAWAAAIAQRLEAGEAPFVAVGAAHMLGESGLPALLADAGYNVRRIQ</sequence>
<reference evidence="2 3" key="1">
    <citation type="submission" date="2019-04" db="EMBL/GenBank/DDBJ databases">
        <title>Altererythrobacter aquimixticola sp. nov., isolated from sediment of junction between the ocean and a freshwater spring.</title>
        <authorList>
            <person name="Yoon J.-H."/>
        </authorList>
    </citation>
    <scope>NUCLEOTIDE SEQUENCE [LARGE SCALE GENOMIC DNA]</scope>
    <source>
        <strain evidence="2 3">SSKS-13</strain>
    </source>
</reference>
<feature type="chain" id="PRO_5020331811" evidence="1">
    <location>
        <begin position="21"/>
        <end position="291"/>
    </location>
</feature>
<organism evidence="2 3">
    <name type="scientific">Alteraurantiacibacter aquimixticola</name>
    <dbReference type="NCBI Taxonomy" id="2489173"/>
    <lineage>
        <taxon>Bacteria</taxon>
        <taxon>Pseudomonadati</taxon>
        <taxon>Pseudomonadota</taxon>
        <taxon>Alphaproteobacteria</taxon>
        <taxon>Sphingomonadales</taxon>
        <taxon>Erythrobacteraceae</taxon>
        <taxon>Alteraurantiacibacter</taxon>
    </lineage>
</organism>
<comment type="caution">
    <text evidence="2">The sequence shown here is derived from an EMBL/GenBank/DDBJ whole genome shotgun (WGS) entry which is preliminary data.</text>
</comment>
<dbReference type="PANTHER" id="PTHR40590:SF1">
    <property type="entry name" value="CYTOPLASMIC PROTEIN"/>
    <property type="match status" value="1"/>
</dbReference>
<evidence type="ECO:0000313" key="3">
    <source>
        <dbReference type="Proteomes" id="UP000309389"/>
    </source>
</evidence>
<dbReference type="Pfam" id="PF01963">
    <property type="entry name" value="TraB_PrgY_gumN"/>
    <property type="match status" value="1"/>
</dbReference>
<dbReference type="AlphaFoldDB" id="A0A4V4U8J0"/>
<dbReference type="PROSITE" id="PS51257">
    <property type="entry name" value="PROKAR_LIPOPROTEIN"/>
    <property type="match status" value="1"/>
</dbReference>
<gene>
    <name evidence="2" type="ORF">E5222_07390</name>
</gene>
<protein>
    <submittedName>
        <fullName evidence="2">TraB/GumN family protein</fullName>
    </submittedName>
</protein>
<feature type="signal peptide" evidence="1">
    <location>
        <begin position="1"/>
        <end position="20"/>
    </location>
</feature>
<proteinExistence type="predicted"/>
<keyword evidence="1" id="KW-0732">Signal</keyword>
<dbReference type="Proteomes" id="UP000309389">
    <property type="component" value="Unassembled WGS sequence"/>
</dbReference>
<evidence type="ECO:0000256" key="1">
    <source>
        <dbReference type="SAM" id="SignalP"/>
    </source>
</evidence>